<evidence type="ECO:0000256" key="6">
    <source>
        <dbReference type="ARBA" id="ARBA00022737"/>
    </source>
</evidence>
<evidence type="ECO:0000256" key="3">
    <source>
        <dbReference type="ARBA" id="ARBA00022602"/>
    </source>
</evidence>
<keyword evidence="6" id="KW-0677">Repeat</keyword>
<keyword evidence="5" id="KW-0479">Metal-binding</keyword>
<evidence type="ECO:0000256" key="2">
    <source>
        <dbReference type="ARBA" id="ARBA00010497"/>
    </source>
</evidence>
<dbReference type="KEGG" id="psl:Psta_1729"/>
<keyword evidence="4 11" id="KW-0808">Transferase</keyword>
<dbReference type="PANTHER" id="PTHR11774">
    <property type="entry name" value="GERANYLGERANYL TRANSFERASE TYPE BETA SUBUNIT"/>
    <property type="match status" value="1"/>
</dbReference>
<dbReference type="eggNOG" id="COG5029">
    <property type="taxonomic scope" value="Bacteria"/>
</dbReference>
<dbReference type="AlphaFoldDB" id="D2QYU9"/>
<proteinExistence type="inferred from homology"/>
<organism evidence="11 12">
    <name type="scientific">Pirellula staleyi (strain ATCC 27377 / DSM 6068 / ICPB 4128)</name>
    <name type="common">Pirella staleyi</name>
    <dbReference type="NCBI Taxonomy" id="530564"/>
    <lineage>
        <taxon>Bacteria</taxon>
        <taxon>Pseudomonadati</taxon>
        <taxon>Planctomycetota</taxon>
        <taxon>Planctomycetia</taxon>
        <taxon>Pirellulales</taxon>
        <taxon>Pirellulaceae</taxon>
        <taxon>Pirellula</taxon>
    </lineage>
</organism>
<dbReference type="GO" id="GO:0008318">
    <property type="term" value="F:protein prenyltransferase activity"/>
    <property type="evidence" value="ECO:0007669"/>
    <property type="project" value="InterPro"/>
</dbReference>
<evidence type="ECO:0000313" key="11">
    <source>
        <dbReference type="EMBL" id="ADB16404.1"/>
    </source>
</evidence>
<dbReference type="Gene3D" id="1.50.10.20">
    <property type="match status" value="2"/>
</dbReference>
<dbReference type="SUPFAM" id="SSF48239">
    <property type="entry name" value="Terpenoid cyclases/Protein prenyltransferases"/>
    <property type="match status" value="2"/>
</dbReference>
<comment type="cofactor">
    <cofactor evidence="1">
        <name>Zn(2+)</name>
        <dbReference type="ChEBI" id="CHEBI:29105"/>
    </cofactor>
</comment>
<feature type="domain" description="Prenyltransferase alpha-alpha toroid" evidence="10">
    <location>
        <begin position="201"/>
        <end position="305"/>
    </location>
</feature>
<keyword evidence="7" id="KW-0862">Zinc</keyword>
<name>D2QYU9_PIRSD</name>
<dbReference type="GO" id="GO:0046872">
    <property type="term" value="F:metal ion binding"/>
    <property type="evidence" value="ECO:0007669"/>
    <property type="project" value="UniProtKB-KW"/>
</dbReference>
<evidence type="ECO:0000256" key="7">
    <source>
        <dbReference type="ARBA" id="ARBA00022833"/>
    </source>
</evidence>
<keyword evidence="3" id="KW-0637">Prenyltransferase</keyword>
<dbReference type="InterPro" id="IPR045089">
    <property type="entry name" value="PGGT1B-like"/>
</dbReference>
<accession>D2QYU9</accession>
<evidence type="ECO:0000256" key="5">
    <source>
        <dbReference type="ARBA" id="ARBA00022723"/>
    </source>
</evidence>
<dbReference type="STRING" id="530564.Psta_1729"/>
<dbReference type="OrthoDB" id="257049at2"/>
<dbReference type="HOGENOM" id="CLU_905081_0_0_0"/>
<evidence type="ECO:0000256" key="8">
    <source>
        <dbReference type="ARBA" id="ARBA00030816"/>
    </source>
</evidence>
<evidence type="ECO:0000256" key="1">
    <source>
        <dbReference type="ARBA" id="ARBA00001947"/>
    </source>
</evidence>
<dbReference type="EMBL" id="CP001848">
    <property type="protein sequence ID" value="ADB16404.1"/>
    <property type="molecule type" value="Genomic_DNA"/>
</dbReference>
<gene>
    <name evidence="11" type="ordered locus">Psta_1729</name>
</gene>
<keyword evidence="12" id="KW-1185">Reference proteome</keyword>
<dbReference type="Pfam" id="PF00432">
    <property type="entry name" value="Prenyltrans"/>
    <property type="match status" value="1"/>
</dbReference>
<dbReference type="InterPro" id="IPR008930">
    <property type="entry name" value="Terpenoid_cyclase/PrenylTrfase"/>
</dbReference>
<comment type="similarity">
    <text evidence="2">Belongs to the protein prenyltransferase subunit beta family.</text>
</comment>
<evidence type="ECO:0000313" key="12">
    <source>
        <dbReference type="Proteomes" id="UP000001887"/>
    </source>
</evidence>
<evidence type="ECO:0000256" key="9">
    <source>
        <dbReference type="ARBA" id="ARBA00032766"/>
    </source>
</evidence>
<dbReference type="InterPro" id="IPR001330">
    <property type="entry name" value="Prenyltrans"/>
</dbReference>
<dbReference type="PANTHER" id="PTHR11774:SF11">
    <property type="entry name" value="GERANYLGERANYL TRANSFERASE TYPE-2 SUBUNIT BETA"/>
    <property type="match status" value="1"/>
</dbReference>
<reference evidence="11 12" key="1">
    <citation type="journal article" date="2009" name="Stand. Genomic Sci.">
        <title>Complete genome sequence of Pirellula staleyi type strain (ATCC 27377).</title>
        <authorList>
            <person name="Clum A."/>
            <person name="Tindall B.J."/>
            <person name="Sikorski J."/>
            <person name="Ivanova N."/>
            <person name="Mavrommatis K."/>
            <person name="Lucas S."/>
            <person name="Glavina del Rio T."/>
            <person name="Nolan M."/>
            <person name="Chen F."/>
            <person name="Tice H."/>
            <person name="Pitluck S."/>
            <person name="Cheng J.F."/>
            <person name="Chertkov O."/>
            <person name="Brettin T."/>
            <person name="Han C."/>
            <person name="Detter J.C."/>
            <person name="Kuske C."/>
            <person name="Bruce D."/>
            <person name="Goodwin L."/>
            <person name="Ovchinikova G."/>
            <person name="Pati A."/>
            <person name="Mikhailova N."/>
            <person name="Chen A."/>
            <person name="Palaniappan K."/>
            <person name="Land M."/>
            <person name="Hauser L."/>
            <person name="Chang Y.J."/>
            <person name="Jeffries C.D."/>
            <person name="Chain P."/>
            <person name="Rohde M."/>
            <person name="Goker M."/>
            <person name="Bristow J."/>
            <person name="Eisen J.A."/>
            <person name="Markowitz V."/>
            <person name="Hugenholtz P."/>
            <person name="Kyrpides N.C."/>
            <person name="Klenk H.P."/>
            <person name="Lapidus A."/>
        </authorList>
    </citation>
    <scope>NUCLEOTIDE SEQUENCE [LARGE SCALE GENOMIC DNA]</scope>
    <source>
        <strain evidence="12">ATCC 27377 / DSM 6068 / ICPB 4128</strain>
    </source>
</reference>
<protein>
    <recommendedName>
        <fullName evidence="8">Geranylgeranyl transferase type II subunit beta</fullName>
    </recommendedName>
    <alternativeName>
        <fullName evidence="9">Type II protein geranyl-geranyltransferase subunit beta</fullName>
    </alternativeName>
</protein>
<evidence type="ECO:0000256" key="4">
    <source>
        <dbReference type="ARBA" id="ARBA00022679"/>
    </source>
</evidence>
<sequence>MPSYLEALTLRLAHGVAALPEGFRQRQIEFLDRSHRSDGGFGGRMGGSDLYYTGFACRSMSLLGHLYGPPAERVEAFLKTKLGGQESIVDALSLVYSGQLLAMSAGIDLYKSAQPNWRQATAELLESLRREDGGYAKGPEGTASSTYHTFLVLLCLELLEIPPRDPTRIVEFIRSQADPEGGFHEIKASKRAGVNPTAAAIGALQILGALTPDLAEPTIDYLLEMQTDEGGFRANTRIPIADLLSTFTTLLTLQDLGGANAVDTRAVQSFALSLAHDEGGFSGAHWDTGSDVEYSFYGLGCLALLAK</sequence>
<evidence type="ECO:0000259" key="10">
    <source>
        <dbReference type="Pfam" id="PF00432"/>
    </source>
</evidence>
<dbReference type="Proteomes" id="UP000001887">
    <property type="component" value="Chromosome"/>
</dbReference>